<dbReference type="GO" id="GO:0006355">
    <property type="term" value="P:regulation of DNA-templated transcription"/>
    <property type="evidence" value="ECO:0007669"/>
    <property type="project" value="InterPro"/>
</dbReference>
<keyword evidence="3" id="KW-0804">Transcription</keyword>
<dbReference type="GO" id="GO:0016301">
    <property type="term" value="F:kinase activity"/>
    <property type="evidence" value="ECO:0007669"/>
    <property type="project" value="UniProtKB-KW"/>
</dbReference>
<keyword evidence="2" id="KW-0238">DNA-binding</keyword>
<dbReference type="Gene3D" id="2.60.120.10">
    <property type="entry name" value="Jelly Rolls"/>
    <property type="match status" value="1"/>
</dbReference>
<reference evidence="7" key="1">
    <citation type="submission" date="2016-11" db="EMBL/GenBank/DDBJ databases">
        <authorList>
            <person name="Varghese N."/>
            <person name="Submissions S."/>
        </authorList>
    </citation>
    <scope>NUCLEOTIDE SEQUENCE [LARGE SCALE GENOMIC DNA]</scope>
    <source>
        <strain evidence="7">DSM 100564</strain>
    </source>
</reference>
<evidence type="ECO:0000313" key="6">
    <source>
        <dbReference type="EMBL" id="SHK28774.1"/>
    </source>
</evidence>
<evidence type="ECO:0000256" key="3">
    <source>
        <dbReference type="ARBA" id="ARBA00023163"/>
    </source>
</evidence>
<dbReference type="RefSeq" id="WP_083599382.1">
    <property type="nucleotide sequence ID" value="NZ_FQZQ01000024.1"/>
</dbReference>
<evidence type="ECO:0000313" key="7">
    <source>
        <dbReference type="Proteomes" id="UP000183982"/>
    </source>
</evidence>
<protein>
    <submittedName>
        <fullName evidence="6">cAMP-binding domain of CRP or a regulatory subunit of cAMP-dependent protein kinases</fullName>
    </submittedName>
</protein>
<dbReference type="PROSITE" id="PS51063">
    <property type="entry name" value="HTH_CRP_2"/>
    <property type="match status" value="1"/>
</dbReference>
<evidence type="ECO:0000259" key="5">
    <source>
        <dbReference type="PROSITE" id="PS51063"/>
    </source>
</evidence>
<dbReference type="Pfam" id="PF13545">
    <property type="entry name" value="HTH_Crp_2"/>
    <property type="match status" value="1"/>
</dbReference>
<evidence type="ECO:0000259" key="4">
    <source>
        <dbReference type="PROSITE" id="PS50042"/>
    </source>
</evidence>
<dbReference type="InterPro" id="IPR014710">
    <property type="entry name" value="RmlC-like_jellyroll"/>
</dbReference>
<dbReference type="Proteomes" id="UP000183982">
    <property type="component" value="Unassembled WGS sequence"/>
</dbReference>
<dbReference type="PROSITE" id="PS50042">
    <property type="entry name" value="CNMP_BINDING_3"/>
    <property type="match status" value="1"/>
</dbReference>
<dbReference type="InterPro" id="IPR036388">
    <property type="entry name" value="WH-like_DNA-bd_sf"/>
</dbReference>
<dbReference type="InterPro" id="IPR000595">
    <property type="entry name" value="cNMP-bd_dom"/>
</dbReference>
<feature type="domain" description="HTH crp-type" evidence="5">
    <location>
        <begin position="148"/>
        <end position="216"/>
    </location>
</feature>
<accession>A0A1M6R8H8</accession>
<dbReference type="CDD" id="cd00038">
    <property type="entry name" value="CAP_ED"/>
    <property type="match status" value="1"/>
</dbReference>
<keyword evidence="7" id="KW-1185">Reference proteome</keyword>
<dbReference type="STRING" id="1470563.SAMN05444000_12445"/>
<proteinExistence type="predicted"/>
<dbReference type="InterPro" id="IPR036390">
    <property type="entry name" value="WH_DNA-bd_sf"/>
</dbReference>
<dbReference type="Pfam" id="PF00027">
    <property type="entry name" value="cNMP_binding"/>
    <property type="match status" value="1"/>
</dbReference>
<keyword evidence="6" id="KW-0808">Transferase</keyword>
<dbReference type="AlphaFoldDB" id="A0A1M6R8H8"/>
<dbReference type="OrthoDB" id="190787at2"/>
<gene>
    <name evidence="6" type="ORF">SAMN05444000_12445</name>
</gene>
<name>A0A1M6R8H8_9RHOB</name>
<dbReference type="Gene3D" id="1.10.10.10">
    <property type="entry name" value="Winged helix-like DNA-binding domain superfamily/Winged helix DNA-binding domain"/>
    <property type="match status" value="1"/>
</dbReference>
<evidence type="ECO:0000256" key="1">
    <source>
        <dbReference type="ARBA" id="ARBA00023015"/>
    </source>
</evidence>
<feature type="domain" description="Cyclic nucleotide-binding" evidence="4">
    <location>
        <begin position="14"/>
        <end position="108"/>
    </location>
</feature>
<dbReference type="InterPro" id="IPR018490">
    <property type="entry name" value="cNMP-bd_dom_sf"/>
</dbReference>
<dbReference type="SMART" id="SM00100">
    <property type="entry name" value="cNMP"/>
    <property type="match status" value="1"/>
</dbReference>
<evidence type="ECO:0000256" key="2">
    <source>
        <dbReference type="ARBA" id="ARBA00023125"/>
    </source>
</evidence>
<dbReference type="SUPFAM" id="SSF51206">
    <property type="entry name" value="cAMP-binding domain-like"/>
    <property type="match status" value="1"/>
</dbReference>
<keyword evidence="6" id="KW-0418">Kinase</keyword>
<dbReference type="SUPFAM" id="SSF46785">
    <property type="entry name" value="Winged helix' DNA-binding domain"/>
    <property type="match status" value="1"/>
</dbReference>
<dbReference type="GO" id="GO:0003677">
    <property type="term" value="F:DNA binding"/>
    <property type="evidence" value="ECO:0007669"/>
    <property type="project" value="UniProtKB-KW"/>
</dbReference>
<keyword evidence="1" id="KW-0805">Transcription regulation</keyword>
<organism evidence="6 7">
    <name type="scientific">Shimia gijangensis</name>
    <dbReference type="NCBI Taxonomy" id="1470563"/>
    <lineage>
        <taxon>Bacteria</taxon>
        <taxon>Pseudomonadati</taxon>
        <taxon>Pseudomonadota</taxon>
        <taxon>Alphaproteobacteria</taxon>
        <taxon>Rhodobacterales</taxon>
        <taxon>Roseobacteraceae</taxon>
    </lineage>
</organism>
<sequence length="229" mass="24969">MQHYNLDKSIRTPILDQLSRSVRDCLLSKAQTKRFERGASICLQDEKVECLKIVLNGWVKLYRVCPNGNEAVLSTLEQGQSFDEIVALQGGTSPTSAEAASDCTVMFVKLSSICSCENAYAEISKAVLSAASNHLDSMIGHIEQLKVKTGTQRLSEYLIDLSDAAGGASELVLPYEKVLLAGKLGMKPESLSRAFGRLKQFGVRSIHRSVTINDVSSLQNLVNDDRACA</sequence>
<dbReference type="InterPro" id="IPR012318">
    <property type="entry name" value="HTH_CRP"/>
</dbReference>
<dbReference type="EMBL" id="FQZQ01000024">
    <property type="protein sequence ID" value="SHK28774.1"/>
    <property type="molecule type" value="Genomic_DNA"/>
</dbReference>